<evidence type="ECO:0000313" key="4">
    <source>
        <dbReference type="Proteomes" id="UP000195897"/>
    </source>
</evidence>
<dbReference type="InterPro" id="IPR050767">
    <property type="entry name" value="Sel1_AlgK"/>
</dbReference>
<protein>
    <recommendedName>
        <fullName evidence="5">Cobalamin biosynthesis protein CobT</fullName>
    </recommendedName>
</protein>
<dbReference type="InterPro" id="IPR011990">
    <property type="entry name" value="TPR-like_helical_dom_sf"/>
</dbReference>
<evidence type="ECO:0000313" key="3">
    <source>
        <dbReference type="EMBL" id="OUP51711.1"/>
    </source>
</evidence>
<feature type="region of interest" description="Disordered" evidence="2">
    <location>
        <begin position="883"/>
        <end position="903"/>
    </location>
</feature>
<dbReference type="PANTHER" id="PTHR11102:SF160">
    <property type="entry name" value="ERAD-ASSOCIATED E3 UBIQUITIN-PROTEIN LIGASE COMPONENT HRD3"/>
    <property type="match status" value="1"/>
</dbReference>
<evidence type="ECO:0000256" key="1">
    <source>
        <dbReference type="SAM" id="Coils"/>
    </source>
</evidence>
<dbReference type="SUPFAM" id="SSF81901">
    <property type="entry name" value="HCP-like"/>
    <property type="match status" value="4"/>
</dbReference>
<dbReference type="Pfam" id="PF08238">
    <property type="entry name" value="Sel1"/>
    <property type="match status" value="16"/>
</dbReference>
<dbReference type="Proteomes" id="UP000195897">
    <property type="component" value="Unassembled WGS sequence"/>
</dbReference>
<sequence>MIWPFGNSEERKQKKRAKQARAFYEDALDQLEAQQYDKALDLLEQAKEFGHSEAEAKIAEVRAMFEKVEEQPAEQPQSTLKIPEEEANALYEKGIAARDRGDYSTALQALGDAAKGGMPAAIFEFGQLFFAGKGVERSLQRSFDCAMAAAKLGYPRAMLFIGTLYVKGLGFEPNGEKAVEWLGKAADLGDASAQFNLALLYSKGDLVDRNFDKAIPLAKAAAAQGHEKAQQLLDNLQESERDEWMRQGVESYKKGDFQNAAFLFRQSAGAGSAPAAFNLGLCYENGEGVRQDYTKALRWYTKAAELGHVRAQCSAGVLCENGGEGEFEPRPEEAFSWYLKSAEQGNARAQLLLASAYRRGFGCEQDPVAAVHWYTRAAEQDYAQAQYDLGLWYLERARDLNPEMQSEMLGRARNWLEKASAQGFEKAKKMLPDIIRLQGGGGDRFVEAVEAAKAGDHQKAMELYEQCAEEGIAEATAALGQYYEKGEGDVAADPKKALEYYAKAAEQGSPRGMLFLGMANETGMCTEKNMPKAIEYYRRAAEAGNARAMILLGVAYEEGKTLEKDMKTAMEWYQKAYDQGDDSGAMYLGMAYRDAKDEGLCDLDKADSLLRPLAENGNANAMREMALLEWKRTLGVREPEKVLVLMEDACEWAKKSKEAGDKRAEGLLKTLETRRDTVRGATPAGLLYTGLRLIEGKDIQQDEKTGLRMLEVAANAGSGPAAGVLGLCYAKGDHVEADNDKARHWFERGAELKNPESMMNLAFMYLNGVGIEADPEKAAHLYEQAAEAGFAPAGFHLSQMYREGKGVPKDSAKEFEWALKAAEAGHVPAQYHVGALYWNGDGVGRNLVEAKAWMSKAAEAGFAQAKDMMARLEKFEHELIERQKAAQAAAQAQQAENADGEQK</sequence>
<reference evidence="4" key="1">
    <citation type="submission" date="2017-04" db="EMBL/GenBank/DDBJ databases">
        <title>Function of individual gut microbiota members based on whole genome sequencing of pure cultures obtained from chicken caecum.</title>
        <authorList>
            <person name="Medvecky M."/>
            <person name="Cejkova D."/>
            <person name="Polansky O."/>
            <person name="Karasova D."/>
            <person name="Kubasova T."/>
            <person name="Cizek A."/>
            <person name="Rychlik I."/>
        </authorList>
    </citation>
    <scope>NUCLEOTIDE SEQUENCE [LARGE SCALE GENOMIC DNA]</scope>
    <source>
        <strain evidence="4">An180</strain>
    </source>
</reference>
<keyword evidence="1" id="KW-0175">Coiled coil</keyword>
<dbReference type="RefSeq" id="WP_087374181.1">
    <property type="nucleotide sequence ID" value="NZ_NFKK01000018.1"/>
</dbReference>
<feature type="compositionally biased region" description="Low complexity" evidence="2">
    <location>
        <begin position="885"/>
        <end position="895"/>
    </location>
</feature>
<dbReference type="AlphaFoldDB" id="A0A1Y4LA78"/>
<evidence type="ECO:0008006" key="5">
    <source>
        <dbReference type="Google" id="ProtNLM"/>
    </source>
</evidence>
<comment type="caution">
    <text evidence="3">The sequence shown here is derived from an EMBL/GenBank/DDBJ whole genome shotgun (WGS) entry which is preliminary data.</text>
</comment>
<proteinExistence type="predicted"/>
<evidence type="ECO:0000256" key="2">
    <source>
        <dbReference type="SAM" id="MobiDB-lite"/>
    </source>
</evidence>
<accession>A0A1Y4LA78</accession>
<name>A0A1Y4LA78_9FIRM</name>
<organism evidence="3 4">
    <name type="scientific">Butyricicoccus pullicaecorum</name>
    <dbReference type="NCBI Taxonomy" id="501571"/>
    <lineage>
        <taxon>Bacteria</taxon>
        <taxon>Bacillati</taxon>
        <taxon>Bacillota</taxon>
        <taxon>Clostridia</taxon>
        <taxon>Eubacteriales</taxon>
        <taxon>Butyricicoccaceae</taxon>
        <taxon>Butyricicoccus</taxon>
    </lineage>
</organism>
<dbReference type="InterPro" id="IPR006597">
    <property type="entry name" value="Sel1-like"/>
</dbReference>
<dbReference type="SMART" id="SM00671">
    <property type="entry name" value="SEL1"/>
    <property type="match status" value="16"/>
</dbReference>
<dbReference type="Gene3D" id="1.25.40.10">
    <property type="entry name" value="Tetratricopeptide repeat domain"/>
    <property type="match status" value="6"/>
</dbReference>
<dbReference type="PANTHER" id="PTHR11102">
    <property type="entry name" value="SEL-1-LIKE PROTEIN"/>
    <property type="match status" value="1"/>
</dbReference>
<dbReference type="EMBL" id="NFKK01000018">
    <property type="protein sequence ID" value="OUP51711.1"/>
    <property type="molecule type" value="Genomic_DNA"/>
</dbReference>
<feature type="coiled-coil region" evidence="1">
    <location>
        <begin position="7"/>
        <end position="71"/>
    </location>
</feature>
<gene>
    <name evidence="3" type="ORF">B5F17_12045</name>
</gene>